<proteinExistence type="predicted"/>
<organism evidence="1 2">
    <name type="scientific">Pseudohongiella nitratireducens</name>
    <dbReference type="NCBI Taxonomy" id="1768907"/>
    <lineage>
        <taxon>Bacteria</taxon>
        <taxon>Pseudomonadati</taxon>
        <taxon>Pseudomonadota</taxon>
        <taxon>Gammaproteobacteria</taxon>
        <taxon>Pseudomonadales</taxon>
        <taxon>Pseudohongiellaceae</taxon>
        <taxon>Pseudohongiella</taxon>
    </lineage>
</organism>
<sequence>MPFTEADEKAEVVIIAAFRKLAPEIPIITENALADAKLFAPQTYNVF</sequence>
<dbReference type="SUPFAM" id="SSF56655">
    <property type="entry name" value="Carbohydrate phosphatase"/>
    <property type="match status" value="1"/>
</dbReference>
<keyword evidence="2" id="KW-1185">Reference proteome</keyword>
<dbReference type="EMBL" id="BMIY01000008">
    <property type="protein sequence ID" value="GFZ77066.1"/>
    <property type="molecule type" value="Genomic_DNA"/>
</dbReference>
<evidence type="ECO:0000313" key="2">
    <source>
        <dbReference type="Proteomes" id="UP000627715"/>
    </source>
</evidence>
<reference evidence="1" key="2">
    <citation type="submission" date="2020-09" db="EMBL/GenBank/DDBJ databases">
        <authorList>
            <person name="Sun Q."/>
            <person name="Zhou Y."/>
        </authorList>
    </citation>
    <scope>NUCLEOTIDE SEQUENCE</scope>
    <source>
        <strain evidence="1">CGMCC 1.15425</strain>
    </source>
</reference>
<dbReference type="AlphaFoldDB" id="A0A916VJP9"/>
<accession>A0A916VJP9</accession>
<dbReference type="RefSeq" id="WP_157885680.1">
    <property type="nucleotide sequence ID" value="NZ_BMIY01000008.1"/>
</dbReference>
<reference evidence="1" key="1">
    <citation type="journal article" date="2014" name="Int. J. Syst. Evol. Microbiol.">
        <title>Complete genome sequence of Corynebacterium casei LMG S-19264T (=DSM 44701T), isolated from a smear-ripened cheese.</title>
        <authorList>
            <consortium name="US DOE Joint Genome Institute (JGI-PGF)"/>
            <person name="Walter F."/>
            <person name="Albersmeier A."/>
            <person name="Kalinowski J."/>
            <person name="Ruckert C."/>
        </authorList>
    </citation>
    <scope>NUCLEOTIDE SEQUENCE</scope>
    <source>
        <strain evidence="1">CGMCC 1.15425</strain>
    </source>
</reference>
<evidence type="ECO:0000313" key="1">
    <source>
        <dbReference type="EMBL" id="GFZ77066.1"/>
    </source>
</evidence>
<comment type="caution">
    <text evidence="1">The sequence shown here is derived from an EMBL/GenBank/DDBJ whole genome shotgun (WGS) entry which is preliminary data.</text>
</comment>
<dbReference type="Proteomes" id="UP000627715">
    <property type="component" value="Unassembled WGS sequence"/>
</dbReference>
<gene>
    <name evidence="1" type="ORF">GCM10011403_20140</name>
</gene>
<protein>
    <submittedName>
        <fullName evidence="1">Uncharacterized protein</fullName>
    </submittedName>
</protein>
<name>A0A916VJP9_9GAMM</name>